<evidence type="ECO:0000313" key="2">
    <source>
        <dbReference type="EMBL" id="KAB8302184.1"/>
    </source>
</evidence>
<dbReference type="Proteomes" id="UP000326757">
    <property type="component" value="Unassembled WGS sequence"/>
</dbReference>
<proteinExistence type="predicted"/>
<sequence length="616" mass="67024">MAATLYSREVPANSFIYVSASTTPSRKASKKPWRIQIAGPLLPLDPYQYPVKSLPVAVLVKDPARDSPTPRGLPFSARNVSNLPRPVPSSRTNVKNPPDLASSSRTHLRSQLVDRASSSITRSNNTKDSSSGERLIFGPSSRSNYKGGTAASTARRIPPGSVGPASSSLPRADNTKSPRLQPSSHKSSVPASSRRGQLGNLTYSLSSPNINNLSIANENIPPVPFAPRSELHEKILRGTSINNIYYPHPLYSNPTVASSALTASASSTDLSQPRSQNKKKTERDVSRIPSPTSDSSSRPFSRRHLITPVRRTIEKGEESQARRNIPVFWGSSQVHPGRRSPSGPFQVQTPVMTPEPPLESASAPKSRTFGVFATLKNSSSIQWLNGNRSASNSTRAAEPAISTTKYSPIPEFTTNTLQVHTAQPSAYWCGRFQAACDRYQTDDFNVCVLSPLLYPNGGHFEREKPSSHYTCGGKNIQETSSPIRSDSPAPLLEKSRRKTPAKSYKTVLTFSTPSVTLEEFDKRAQKVMSLLASLCCTVPAKKSFREWQIQYATAMKNKALMPKNDPNEKGLFGRIGRVISENVITNIHCTNGGGTGMGKRSAFGLRRSGRSAAGDH</sequence>
<accession>A0A5N6KEN0</accession>
<feature type="region of interest" description="Disordered" evidence="1">
    <location>
        <begin position="263"/>
        <end position="305"/>
    </location>
</feature>
<feature type="compositionally biased region" description="Polar residues" evidence="1">
    <location>
        <begin position="164"/>
        <end position="182"/>
    </location>
</feature>
<feature type="compositionally biased region" description="Low complexity" evidence="1">
    <location>
        <begin position="287"/>
        <end position="299"/>
    </location>
</feature>
<feature type="compositionally biased region" description="Polar residues" evidence="1">
    <location>
        <begin position="89"/>
        <end position="105"/>
    </location>
</feature>
<reference evidence="2 3" key="1">
    <citation type="submission" date="2019-06" db="EMBL/GenBank/DDBJ databases">
        <title>Genome Sequence of the Brown Rot Fungal Pathogen Monilinia laxa.</title>
        <authorList>
            <person name="De Miccolis Angelini R.M."/>
            <person name="Landi L."/>
            <person name="Abate D."/>
            <person name="Pollastro S."/>
            <person name="Romanazzi G."/>
            <person name="Faretra F."/>
        </authorList>
    </citation>
    <scope>NUCLEOTIDE SEQUENCE [LARGE SCALE GENOMIC DNA]</scope>
    <source>
        <strain evidence="2 3">Mlax316</strain>
    </source>
</reference>
<dbReference type="EMBL" id="VIGI01000003">
    <property type="protein sequence ID" value="KAB8302184.1"/>
    <property type="molecule type" value="Genomic_DNA"/>
</dbReference>
<name>A0A5N6KEN0_MONLA</name>
<feature type="compositionally biased region" description="Polar residues" evidence="1">
    <location>
        <begin position="116"/>
        <end position="129"/>
    </location>
</feature>
<organism evidence="2 3">
    <name type="scientific">Monilinia laxa</name>
    <name type="common">Brown rot fungus</name>
    <name type="synonym">Sclerotinia laxa</name>
    <dbReference type="NCBI Taxonomy" id="61186"/>
    <lineage>
        <taxon>Eukaryota</taxon>
        <taxon>Fungi</taxon>
        <taxon>Dikarya</taxon>
        <taxon>Ascomycota</taxon>
        <taxon>Pezizomycotina</taxon>
        <taxon>Leotiomycetes</taxon>
        <taxon>Helotiales</taxon>
        <taxon>Sclerotiniaceae</taxon>
        <taxon>Monilinia</taxon>
    </lineage>
</organism>
<keyword evidence="3" id="KW-1185">Reference proteome</keyword>
<feature type="compositionally biased region" description="Polar residues" evidence="1">
    <location>
        <begin position="140"/>
        <end position="152"/>
    </location>
</feature>
<feature type="region of interest" description="Disordered" evidence="1">
    <location>
        <begin position="464"/>
        <end position="498"/>
    </location>
</feature>
<comment type="caution">
    <text evidence="2">The sequence shown here is derived from an EMBL/GenBank/DDBJ whole genome shotgun (WGS) entry which is preliminary data.</text>
</comment>
<dbReference type="AlphaFoldDB" id="A0A5N6KEN0"/>
<gene>
    <name evidence="2" type="ORF">EYC80_005630</name>
</gene>
<evidence type="ECO:0000313" key="3">
    <source>
        <dbReference type="Proteomes" id="UP000326757"/>
    </source>
</evidence>
<protein>
    <submittedName>
        <fullName evidence="2">Uncharacterized protein</fullName>
    </submittedName>
</protein>
<feature type="region of interest" description="Disordered" evidence="1">
    <location>
        <begin position="64"/>
        <end position="203"/>
    </location>
</feature>
<feature type="compositionally biased region" description="Low complexity" evidence="1">
    <location>
        <begin position="183"/>
        <end position="193"/>
    </location>
</feature>
<evidence type="ECO:0000256" key="1">
    <source>
        <dbReference type="SAM" id="MobiDB-lite"/>
    </source>
</evidence>
<dbReference type="OrthoDB" id="3557758at2759"/>